<gene>
    <name evidence="3" type="ORF">SCF082_LOCUS38424</name>
</gene>
<evidence type="ECO:0000256" key="2">
    <source>
        <dbReference type="SAM" id="MobiDB-lite"/>
    </source>
</evidence>
<accession>A0ABP0PXA0</accession>
<evidence type="ECO:0000313" key="4">
    <source>
        <dbReference type="Proteomes" id="UP001642464"/>
    </source>
</evidence>
<dbReference type="Proteomes" id="UP001642464">
    <property type="component" value="Unassembled WGS sequence"/>
</dbReference>
<feature type="coiled-coil region" evidence="1">
    <location>
        <begin position="86"/>
        <end position="120"/>
    </location>
</feature>
<protein>
    <submittedName>
        <fullName evidence="3">CAP-Gly domain-containing linker protein 1</fullName>
    </submittedName>
</protein>
<sequence>ALERQRATQPAEKASRTAGLEDVSSLKRSLEQLSTQNEQLTKTLASKNKFLEEQRYLQQTGREMMEAQQDLEVCLHEELSALQVREEQLEHLARELCHLRQRLQEQRETESAEVARLQIRLQMLAPGQRQVHEAEDPSAIEAEVVEVAEASRKAVGRAEMWMSCLPEQVREDAGLGTSFDAICGLYRCYHKARMLSSNIHEHFVASAALPRDLPTMRWLCSANLVSAELAYAALGVLGCLQATEVSQYSSLMEQANFTACAHGEHGLDALLRAFLQVCRGEAGTAADKREALLAAVRASGAQLMSLQKALFKEQHACSALRSTCAAEALRAACAGALYASSLAGGDARQSWKDCGDVGWSKASVL</sequence>
<keyword evidence="4" id="KW-1185">Reference proteome</keyword>
<dbReference type="EMBL" id="CAXAMM010038752">
    <property type="protein sequence ID" value="CAK9080635.1"/>
    <property type="molecule type" value="Genomic_DNA"/>
</dbReference>
<keyword evidence="1" id="KW-0175">Coiled coil</keyword>
<evidence type="ECO:0000313" key="3">
    <source>
        <dbReference type="EMBL" id="CAK9080635.1"/>
    </source>
</evidence>
<reference evidence="3 4" key="1">
    <citation type="submission" date="2024-02" db="EMBL/GenBank/DDBJ databases">
        <authorList>
            <person name="Chen Y."/>
            <person name="Shah S."/>
            <person name="Dougan E. K."/>
            <person name="Thang M."/>
            <person name="Chan C."/>
        </authorList>
    </citation>
    <scope>NUCLEOTIDE SEQUENCE [LARGE SCALE GENOMIC DNA]</scope>
</reference>
<evidence type="ECO:0000256" key="1">
    <source>
        <dbReference type="SAM" id="Coils"/>
    </source>
</evidence>
<feature type="region of interest" description="Disordered" evidence="2">
    <location>
        <begin position="1"/>
        <end position="24"/>
    </location>
</feature>
<feature type="non-terminal residue" evidence="3">
    <location>
        <position position="1"/>
    </location>
</feature>
<organism evidence="3 4">
    <name type="scientific">Durusdinium trenchii</name>
    <dbReference type="NCBI Taxonomy" id="1381693"/>
    <lineage>
        <taxon>Eukaryota</taxon>
        <taxon>Sar</taxon>
        <taxon>Alveolata</taxon>
        <taxon>Dinophyceae</taxon>
        <taxon>Suessiales</taxon>
        <taxon>Symbiodiniaceae</taxon>
        <taxon>Durusdinium</taxon>
    </lineage>
</organism>
<name>A0ABP0PXA0_9DINO</name>
<proteinExistence type="predicted"/>
<comment type="caution">
    <text evidence="3">The sequence shown here is derived from an EMBL/GenBank/DDBJ whole genome shotgun (WGS) entry which is preliminary data.</text>
</comment>